<dbReference type="Gene3D" id="3.10.50.40">
    <property type="match status" value="1"/>
</dbReference>
<protein>
    <recommendedName>
        <fullName evidence="4 12">Trigger factor</fullName>
        <shortName evidence="12">TF</shortName>
        <ecNumber evidence="3 12">5.2.1.8</ecNumber>
    </recommendedName>
    <alternativeName>
        <fullName evidence="11 12">PPIase</fullName>
    </alternativeName>
</protein>
<keyword evidence="12" id="KW-0963">Cytoplasm</keyword>
<evidence type="ECO:0000256" key="1">
    <source>
        <dbReference type="ARBA" id="ARBA00000971"/>
    </source>
</evidence>
<dbReference type="GO" id="GO:0003755">
    <property type="term" value="F:peptidyl-prolyl cis-trans isomerase activity"/>
    <property type="evidence" value="ECO:0007669"/>
    <property type="project" value="UniProtKB-UniRule"/>
</dbReference>
<sequence>MKFKAEKIQDKGIGKWYVTIDDTEWTDYIKKAEKKAAEQLEVPGFRKGKVPTDLIKKHLTEAKILDAAHHLVVNKAYKFAFDQKSDIEPFSSPVPSVQKISKTEYILQLEFDLKPEVKISKYTGFTDKELKKTKIEVKKADIDDNINQLRNRFAIFKQKKTEITTGDTVIFDFEGFVDGKPFKGCKATDFTLEIGSGQFIPGFEEAMIGLKTGDKKEINVTFPVDYHVEELKSTPAIFKLNIKEVKTKELPELNDELAKDVNLKGIDTLAKLEAHVKNNIYEQLLKQEYDHFIGHLFRLIAEDSKIALPESIIRKEANLLKHEFEQKLQGQQMDIKTYKKRTGMSEEDIFNELFKDAKNRLENGVIVDAVVQNENITATETEIDEQYEKLGKQFGIDGKALKETKLVSDQQVKEQVMHDKVFAFLYQNNGLHKKSRV</sequence>
<dbReference type="EC" id="5.2.1.8" evidence="3 12"/>
<evidence type="ECO:0000256" key="14">
    <source>
        <dbReference type="RuleBase" id="RU003914"/>
    </source>
</evidence>
<evidence type="ECO:0000313" key="16">
    <source>
        <dbReference type="EMBL" id="AXF95411.1"/>
    </source>
</evidence>
<keyword evidence="17" id="KW-1185">Reference proteome</keyword>
<name>A0A345DMH3_9MOLU</name>
<dbReference type="SUPFAM" id="SSF109998">
    <property type="entry name" value="Triger factor/SurA peptide-binding domain-like"/>
    <property type="match status" value="1"/>
</dbReference>
<evidence type="ECO:0000256" key="5">
    <source>
        <dbReference type="ARBA" id="ARBA00022618"/>
    </source>
</evidence>
<dbReference type="InterPro" id="IPR001179">
    <property type="entry name" value="PPIase_FKBP_dom"/>
</dbReference>
<dbReference type="EMBL" id="CP031088">
    <property type="protein sequence ID" value="AXF95411.1"/>
    <property type="molecule type" value="Genomic_DNA"/>
</dbReference>
<dbReference type="PIRSF" id="PIRSF003095">
    <property type="entry name" value="Trigger_factor"/>
    <property type="match status" value="1"/>
</dbReference>
<dbReference type="Gene3D" id="3.30.70.1050">
    <property type="entry name" value="Trigger factor ribosome-binding domain"/>
    <property type="match status" value="1"/>
</dbReference>
<evidence type="ECO:0000256" key="4">
    <source>
        <dbReference type="ARBA" id="ARBA00016902"/>
    </source>
</evidence>
<comment type="catalytic activity">
    <reaction evidence="1 12 13">
        <text>[protein]-peptidylproline (omega=180) = [protein]-peptidylproline (omega=0)</text>
        <dbReference type="Rhea" id="RHEA:16237"/>
        <dbReference type="Rhea" id="RHEA-COMP:10747"/>
        <dbReference type="Rhea" id="RHEA-COMP:10748"/>
        <dbReference type="ChEBI" id="CHEBI:83833"/>
        <dbReference type="ChEBI" id="CHEBI:83834"/>
        <dbReference type="EC" id="5.2.1.8"/>
    </reaction>
</comment>
<evidence type="ECO:0000256" key="2">
    <source>
        <dbReference type="ARBA" id="ARBA00005464"/>
    </source>
</evidence>
<dbReference type="KEGG" id="sphh:SDAV_00417"/>
<evidence type="ECO:0000256" key="6">
    <source>
        <dbReference type="ARBA" id="ARBA00023110"/>
    </source>
</evidence>
<dbReference type="RefSeq" id="WP_114564340.1">
    <property type="nucleotide sequence ID" value="NZ_CP031088.1"/>
</dbReference>
<evidence type="ECO:0000256" key="7">
    <source>
        <dbReference type="ARBA" id="ARBA00023186"/>
    </source>
</evidence>
<dbReference type="InterPro" id="IPR008881">
    <property type="entry name" value="Trigger_fac_ribosome-bd_bac"/>
</dbReference>
<dbReference type="InterPro" id="IPR005215">
    <property type="entry name" value="Trig_fac"/>
</dbReference>
<comment type="subcellular location">
    <subcellularLocation>
        <location evidence="12">Cytoplasm</location>
    </subcellularLocation>
    <text evidence="12">About half TF is bound to the ribosome near the polypeptide exit tunnel while the other half is free in the cytoplasm.</text>
</comment>
<dbReference type="HAMAP" id="MF_00303">
    <property type="entry name" value="Trigger_factor_Tig"/>
    <property type="match status" value="1"/>
</dbReference>
<evidence type="ECO:0000256" key="13">
    <source>
        <dbReference type="PROSITE-ProRule" id="PRU00277"/>
    </source>
</evidence>
<evidence type="ECO:0000256" key="11">
    <source>
        <dbReference type="ARBA" id="ARBA00029986"/>
    </source>
</evidence>
<evidence type="ECO:0000256" key="8">
    <source>
        <dbReference type="ARBA" id="ARBA00023235"/>
    </source>
</evidence>
<keyword evidence="6 12" id="KW-0697">Rotamase</keyword>
<dbReference type="SUPFAM" id="SSF102735">
    <property type="entry name" value="Trigger factor ribosome-binding domain"/>
    <property type="match status" value="1"/>
</dbReference>
<dbReference type="GO" id="GO:0043022">
    <property type="term" value="F:ribosome binding"/>
    <property type="evidence" value="ECO:0007669"/>
    <property type="project" value="TreeGrafter"/>
</dbReference>
<accession>A0A345DMH3</accession>
<dbReference type="FunFam" id="3.10.50.40:FF:000001">
    <property type="entry name" value="Trigger factor"/>
    <property type="match status" value="1"/>
</dbReference>
<dbReference type="SUPFAM" id="SSF54534">
    <property type="entry name" value="FKBP-like"/>
    <property type="match status" value="1"/>
</dbReference>
<proteinExistence type="inferred from homology"/>
<evidence type="ECO:0000256" key="9">
    <source>
        <dbReference type="ARBA" id="ARBA00023306"/>
    </source>
</evidence>
<organism evidence="16 17">
    <name type="scientific">Spiroplasma phoeniceum P40</name>
    <dbReference type="NCBI Taxonomy" id="1276259"/>
    <lineage>
        <taxon>Bacteria</taxon>
        <taxon>Bacillati</taxon>
        <taxon>Mycoplasmatota</taxon>
        <taxon>Mollicutes</taxon>
        <taxon>Entomoplasmatales</taxon>
        <taxon>Spiroplasmataceae</taxon>
        <taxon>Spiroplasma</taxon>
    </lineage>
</organism>
<gene>
    <name evidence="12" type="primary">tig</name>
    <name evidence="16" type="ORF">SDAV_00417</name>
</gene>
<keyword evidence="8 12" id="KW-0413">Isomerase</keyword>
<dbReference type="GO" id="GO:0015031">
    <property type="term" value="P:protein transport"/>
    <property type="evidence" value="ECO:0007669"/>
    <property type="project" value="UniProtKB-UniRule"/>
</dbReference>
<evidence type="ECO:0000259" key="15">
    <source>
        <dbReference type="PROSITE" id="PS50059"/>
    </source>
</evidence>
<comment type="similarity">
    <text evidence="2 12 14">Belongs to the FKBP-type PPIase family. Tig subfamily.</text>
</comment>
<dbReference type="Pfam" id="PF00254">
    <property type="entry name" value="FKBP_C"/>
    <property type="match status" value="1"/>
</dbReference>
<dbReference type="PROSITE" id="PS50059">
    <property type="entry name" value="FKBP_PPIASE"/>
    <property type="match status" value="1"/>
</dbReference>
<dbReference type="PANTHER" id="PTHR30560:SF3">
    <property type="entry name" value="TRIGGER FACTOR-LIKE PROTEIN TIG, CHLOROPLASTIC"/>
    <property type="match status" value="1"/>
</dbReference>
<evidence type="ECO:0000256" key="3">
    <source>
        <dbReference type="ARBA" id="ARBA00013194"/>
    </source>
</evidence>
<dbReference type="InterPro" id="IPR036611">
    <property type="entry name" value="Trigger_fac_ribosome-bd_sf"/>
</dbReference>
<dbReference type="Pfam" id="PF05698">
    <property type="entry name" value="Trigger_C"/>
    <property type="match status" value="1"/>
</dbReference>
<dbReference type="GO" id="GO:0005737">
    <property type="term" value="C:cytoplasm"/>
    <property type="evidence" value="ECO:0007669"/>
    <property type="project" value="UniProtKB-SubCell"/>
</dbReference>
<dbReference type="GO" id="GO:0051301">
    <property type="term" value="P:cell division"/>
    <property type="evidence" value="ECO:0007669"/>
    <property type="project" value="UniProtKB-KW"/>
</dbReference>
<keyword evidence="7 12" id="KW-0143">Chaperone</keyword>
<dbReference type="GO" id="GO:0044183">
    <property type="term" value="F:protein folding chaperone"/>
    <property type="evidence" value="ECO:0007669"/>
    <property type="project" value="TreeGrafter"/>
</dbReference>
<feature type="domain" description="PPIase FKBP-type" evidence="15">
    <location>
        <begin position="166"/>
        <end position="267"/>
    </location>
</feature>
<dbReference type="InterPro" id="IPR008880">
    <property type="entry name" value="Trigger_fac_C"/>
</dbReference>
<dbReference type="NCBIfam" id="TIGR00115">
    <property type="entry name" value="tig"/>
    <property type="match status" value="1"/>
</dbReference>
<dbReference type="Proteomes" id="UP000253689">
    <property type="component" value="Chromosome"/>
</dbReference>
<comment type="function">
    <text evidence="10 12">Involved in protein export. Acts as a chaperone by maintaining the newly synthesized protein in an open conformation. Functions as a peptidyl-prolyl cis-trans isomerase.</text>
</comment>
<evidence type="ECO:0000256" key="10">
    <source>
        <dbReference type="ARBA" id="ARBA00024849"/>
    </source>
</evidence>
<dbReference type="PANTHER" id="PTHR30560">
    <property type="entry name" value="TRIGGER FACTOR CHAPERONE AND PEPTIDYL-PROLYL CIS/TRANS ISOMERASE"/>
    <property type="match status" value="1"/>
</dbReference>
<dbReference type="GO" id="GO:0043335">
    <property type="term" value="P:protein unfolding"/>
    <property type="evidence" value="ECO:0007669"/>
    <property type="project" value="TreeGrafter"/>
</dbReference>
<comment type="domain">
    <text evidence="12">Consists of 3 domains; the N-terminus binds the ribosome, the middle domain has PPIase activity, while the C-terminus has intrinsic chaperone activity on its own.</text>
</comment>
<dbReference type="Gene3D" id="1.10.3120.10">
    <property type="entry name" value="Trigger factor, C-terminal domain"/>
    <property type="match status" value="1"/>
</dbReference>
<keyword evidence="9 12" id="KW-0131">Cell cycle</keyword>
<dbReference type="InterPro" id="IPR046357">
    <property type="entry name" value="PPIase_dom_sf"/>
</dbReference>
<reference evidence="17" key="1">
    <citation type="submission" date="2018-07" db="EMBL/GenBank/DDBJ databases">
        <title>Complete Genome Sequence of Spiroplasma phoeniceum.</title>
        <authorList>
            <person name="Davis R.E."/>
            <person name="Shao J.Y."/>
            <person name="Zhao Y."/>
            <person name="Silver A."/>
            <person name="Stump z."/>
            <person name="Gasparich G."/>
        </authorList>
    </citation>
    <scope>NUCLEOTIDE SEQUENCE [LARGE SCALE GENOMIC DNA]</scope>
    <source>
        <strain evidence="17">P40</strain>
    </source>
</reference>
<dbReference type="GO" id="GO:0051083">
    <property type="term" value="P:'de novo' cotranslational protein folding"/>
    <property type="evidence" value="ECO:0007669"/>
    <property type="project" value="TreeGrafter"/>
</dbReference>
<dbReference type="InterPro" id="IPR027304">
    <property type="entry name" value="Trigger_fact/SurA_dom_sf"/>
</dbReference>
<evidence type="ECO:0000256" key="12">
    <source>
        <dbReference type="HAMAP-Rule" id="MF_00303"/>
    </source>
</evidence>
<keyword evidence="5 12" id="KW-0132">Cell division</keyword>
<evidence type="ECO:0000313" key="17">
    <source>
        <dbReference type="Proteomes" id="UP000253689"/>
    </source>
</evidence>
<dbReference type="InterPro" id="IPR037041">
    <property type="entry name" value="Trigger_fac_C_sf"/>
</dbReference>
<dbReference type="AlphaFoldDB" id="A0A345DMH3"/>
<dbReference type="Pfam" id="PF05697">
    <property type="entry name" value="Trigger_N"/>
    <property type="match status" value="1"/>
</dbReference>